<dbReference type="EMBL" id="SSTD01002719">
    <property type="protein sequence ID" value="TYK27483.1"/>
    <property type="molecule type" value="Genomic_DNA"/>
</dbReference>
<dbReference type="OrthoDB" id="2919534at2759"/>
<dbReference type="Proteomes" id="UP000321393">
    <property type="component" value="Unassembled WGS sequence"/>
</dbReference>
<reference evidence="3 4" key="1">
    <citation type="submission" date="2019-08" db="EMBL/GenBank/DDBJ databases">
        <title>Draft genome sequences of two oriental melons (Cucumis melo L. var makuwa).</title>
        <authorList>
            <person name="Kwon S.-Y."/>
        </authorList>
    </citation>
    <scope>NUCLEOTIDE SEQUENCE [LARGE SCALE GENOMIC DNA]</scope>
    <source>
        <strain evidence="4">cv. Chang Bougi</strain>
        <strain evidence="3">cv. SW 3</strain>
        <tissue evidence="1">Leaf</tissue>
    </source>
</reference>
<organism evidence="1 3">
    <name type="scientific">Cucumis melo var. makuwa</name>
    <name type="common">Oriental melon</name>
    <dbReference type="NCBI Taxonomy" id="1194695"/>
    <lineage>
        <taxon>Eukaryota</taxon>
        <taxon>Viridiplantae</taxon>
        <taxon>Streptophyta</taxon>
        <taxon>Embryophyta</taxon>
        <taxon>Tracheophyta</taxon>
        <taxon>Spermatophyta</taxon>
        <taxon>Magnoliopsida</taxon>
        <taxon>eudicotyledons</taxon>
        <taxon>Gunneridae</taxon>
        <taxon>Pentapetalae</taxon>
        <taxon>rosids</taxon>
        <taxon>fabids</taxon>
        <taxon>Cucurbitales</taxon>
        <taxon>Cucurbitaceae</taxon>
        <taxon>Benincaseae</taxon>
        <taxon>Cucumis</taxon>
    </lineage>
</organism>
<evidence type="ECO:0000313" key="4">
    <source>
        <dbReference type="Proteomes" id="UP000321947"/>
    </source>
</evidence>
<accession>A0A5A7USM9</accession>
<dbReference type="PANTHER" id="PTHR33240">
    <property type="entry name" value="OS08G0508500 PROTEIN"/>
    <property type="match status" value="1"/>
</dbReference>
<comment type="caution">
    <text evidence="1">The sequence shown here is derived from an EMBL/GenBank/DDBJ whole genome shotgun (WGS) entry which is preliminary data.</text>
</comment>
<dbReference type="InterPro" id="IPR021109">
    <property type="entry name" value="Peptidase_aspartic_dom_sf"/>
</dbReference>
<protein>
    <submittedName>
        <fullName evidence="1">Uncharacterized protein</fullName>
    </submittedName>
</protein>
<evidence type="ECO:0000313" key="2">
    <source>
        <dbReference type="EMBL" id="TYK27483.1"/>
    </source>
</evidence>
<name>A0A5A7USM9_CUCMM</name>
<gene>
    <name evidence="2" type="ORF">E5676_scaffold970G00370</name>
    <name evidence="1" type="ORF">E6C27_scaffold126G00490</name>
</gene>
<dbReference type="PANTHER" id="PTHR33240:SF15">
    <property type="entry name" value="GAG-PRO-LIKE PROTEIN"/>
    <property type="match status" value="1"/>
</dbReference>
<proteinExistence type="predicted"/>
<dbReference type="EMBL" id="SSTE01006881">
    <property type="protein sequence ID" value="KAA0057697.1"/>
    <property type="molecule type" value="Genomic_DNA"/>
</dbReference>
<dbReference type="Gene3D" id="2.40.70.10">
    <property type="entry name" value="Acid Proteases"/>
    <property type="match status" value="1"/>
</dbReference>
<dbReference type="Proteomes" id="UP000321947">
    <property type="component" value="Unassembled WGS sequence"/>
</dbReference>
<sequence>MTEEDAFPSNAMEETPKQENFLPLGINDLLTLSDEDLLLWSKLHNRPLYVSGYVREQKLNQILIDNSSAVNILPKSTMNQLCISVEELSNSKLVIQGFNQEAQRAISTVRLEIVIGDLQASTIFYVIDSTIFHVIDSRTTYKMLLGRPWIHENGIVTSTLHQCFKFYKQGIRKVDADSRPFTKAESHFNAKFYTKSEDVSEVISTEIPVTKGTFKNEQEMITSKKSNKRDALKIERGEAKKIEKKDLEAYLPGRRTVEGFDLKVYKLMAKAGYDFTTRTKLKSMKIFDERSGLSPTQKKLQKQGYSIPNSRVGIGY</sequence>
<dbReference type="CDD" id="cd00303">
    <property type="entry name" value="retropepsin_like"/>
    <property type="match status" value="1"/>
</dbReference>
<evidence type="ECO:0000313" key="3">
    <source>
        <dbReference type="Proteomes" id="UP000321393"/>
    </source>
</evidence>
<evidence type="ECO:0000313" key="1">
    <source>
        <dbReference type="EMBL" id="KAA0057697.1"/>
    </source>
</evidence>
<dbReference type="AlphaFoldDB" id="A0A5A7USM9"/>